<dbReference type="Proteomes" id="UP001143910">
    <property type="component" value="Unassembled WGS sequence"/>
</dbReference>
<comment type="caution">
    <text evidence="1">The sequence shown here is derived from an EMBL/GenBank/DDBJ whole genome shotgun (WGS) entry which is preliminary data.</text>
</comment>
<keyword evidence="2" id="KW-1185">Reference proteome</keyword>
<protein>
    <submittedName>
        <fullName evidence="1">Uncharacterized protein</fullName>
    </submittedName>
</protein>
<reference evidence="1" key="1">
    <citation type="submission" date="2022-08" db="EMBL/GenBank/DDBJ databases">
        <title>Genome Sequence of Lecanicillium fungicola.</title>
        <authorList>
            <person name="Buettner E."/>
        </authorList>
    </citation>
    <scope>NUCLEOTIDE SEQUENCE</scope>
    <source>
        <strain evidence="1">Babe33</strain>
    </source>
</reference>
<accession>A0ACC1NHW8</accession>
<evidence type="ECO:0000313" key="2">
    <source>
        <dbReference type="Proteomes" id="UP001143910"/>
    </source>
</evidence>
<gene>
    <name evidence="1" type="ORF">NQ176_g3585</name>
</gene>
<dbReference type="EMBL" id="JANJQO010000337">
    <property type="protein sequence ID" value="KAJ2978855.1"/>
    <property type="molecule type" value="Genomic_DNA"/>
</dbReference>
<proteinExistence type="predicted"/>
<name>A0ACC1NHW8_9HYPO</name>
<evidence type="ECO:0000313" key="1">
    <source>
        <dbReference type="EMBL" id="KAJ2978855.1"/>
    </source>
</evidence>
<sequence>MAMSAKPYALDLPVHPDGGPEHVRKALSGENTTPANYKFAAKTDAIDIVYHVCGKGPQLIVAVSPGWGGGINYLPNILKPILESGKITLVCVQPRGTLPSGRPDEANMSSKHMAADMDELRRQLSQETLTILGHSNGGTIALAYASAFPSRVSKCILINAQFIHYKNESAIIEGQLEWRKSDARFASSVAALKAWDARGIETDEDATQYLIDIINLYFVNPDVSAQIYADDKGPTMVQEWPMRKQYAIDKQPENDVLLGASKVTAETILFTGREDWICSVESSTYAKELIGANAKLVVYENCAHMPWLDNKDQFFQDLIEFIG</sequence>
<organism evidence="1 2">
    <name type="scientific">Zarea fungicola</name>
    <dbReference type="NCBI Taxonomy" id="93591"/>
    <lineage>
        <taxon>Eukaryota</taxon>
        <taxon>Fungi</taxon>
        <taxon>Dikarya</taxon>
        <taxon>Ascomycota</taxon>
        <taxon>Pezizomycotina</taxon>
        <taxon>Sordariomycetes</taxon>
        <taxon>Hypocreomycetidae</taxon>
        <taxon>Hypocreales</taxon>
        <taxon>Cordycipitaceae</taxon>
        <taxon>Zarea</taxon>
    </lineage>
</organism>